<keyword evidence="1 11" id="KW-0479">Metal-binding</keyword>
<dbReference type="InterPro" id="IPR020568">
    <property type="entry name" value="Ribosomal_Su5_D2-typ_SF"/>
</dbReference>
<protein>
    <recommendedName>
        <fullName evidence="11 12">DNA repair protein RadA</fullName>
    </recommendedName>
</protein>
<evidence type="ECO:0000256" key="5">
    <source>
        <dbReference type="ARBA" id="ARBA00022801"/>
    </source>
</evidence>
<dbReference type="PANTHER" id="PTHR32472:SF10">
    <property type="entry name" value="DNA REPAIR PROTEIN RADA-LIKE PROTEIN"/>
    <property type="match status" value="1"/>
</dbReference>
<dbReference type="SUPFAM" id="SSF54211">
    <property type="entry name" value="Ribosomal protein S5 domain 2-like"/>
    <property type="match status" value="1"/>
</dbReference>
<dbReference type="Pfam" id="PF18073">
    <property type="entry name" value="Zn_ribbon_LapB"/>
    <property type="match status" value="1"/>
</dbReference>
<keyword evidence="2 11" id="KW-0547">Nucleotide-binding</keyword>
<dbReference type="GO" id="GO:0008270">
    <property type="term" value="F:zinc ion binding"/>
    <property type="evidence" value="ECO:0007669"/>
    <property type="project" value="UniProtKB-KW"/>
</dbReference>
<keyword evidence="16" id="KW-1185">Reference proteome</keyword>
<dbReference type="InterPro" id="IPR004504">
    <property type="entry name" value="DNA_repair_RadA"/>
</dbReference>
<dbReference type="Proteomes" id="UP000526307">
    <property type="component" value="Unassembled WGS sequence"/>
</dbReference>
<dbReference type="SMART" id="SM00382">
    <property type="entry name" value="AAA"/>
    <property type="match status" value="1"/>
</dbReference>
<dbReference type="AlphaFoldDB" id="A0A7Y9B0D2"/>
<dbReference type="PROSITE" id="PS50162">
    <property type="entry name" value="RECA_2"/>
    <property type="match status" value="1"/>
</dbReference>
<evidence type="ECO:0000256" key="8">
    <source>
        <dbReference type="ARBA" id="ARBA00023016"/>
    </source>
</evidence>
<dbReference type="RefSeq" id="WP_178978246.1">
    <property type="nucleotide sequence ID" value="NZ_JABXYR010000001.1"/>
</dbReference>
<feature type="region of interest" description="Lon-protease-like" evidence="11">
    <location>
        <begin position="353"/>
        <end position="458"/>
    </location>
</feature>
<dbReference type="GO" id="GO:0005524">
    <property type="term" value="F:ATP binding"/>
    <property type="evidence" value="ECO:0007669"/>
    <property type="project" value="UniProtKB-UniRule"/>
</dbReference>
<evidence type="ECO:0000259" key="14">
    <source>
        <dbReference type="PROSITE" id="PS50162"/>
    </source>
</evidence>
<evidence type="ECO:0000256" key="2">
    <source>
        <dbReference type="ARBA" id="ARBA00022741"/>
    </source>
</evidence>
<dbReference type="InterPro" id="IPR041166">
    <property type="entry name" value="Rubredoxin_2"/>
</dbReference>
<dbReference type="Gene3D" id="3.40.50.300">
    <property type="entry name" value="P-loop containing nucleotide triphosphate hydrolases"/>
    <property type="match status" value="1"/>
</dbReference>
<evidence type="ECO:0000313" key="16">
    <source>
        <dbReference type="Proteomes" id="UP000526307"/>
    </source>
</evidence>
<keyword evidence="6 13" id="KW-0862">Zinc</keyword>
<evidence type="ECO:0000256" key="7">
    <source>
        <dbReference type="ARBA" id="ARBA00022840"/>
    </source>
</evidence>
<dbReference type="FunFam" id="3.40.50.300:FF:000050">
    <property type="entry name" value="DNA repair protein RadA"/>
    <property type="match status" value="1"/>
</dbReference>
<dbReference type="GO" id="GO:0005829">
    <property type="term" value="C:cytosol"/>
    <property type="evidence" value="ECO:0007669"/>
    <property type="project" value="TreeGrafter"/>
</dbReference>
<keyword evidence="8 11" id="KW-0346">Stress response</keyword>
<dbReference type="SUPFAM" id="SSF52540">
    <property type="entry name" value="P-loop containing nucleoside triphosphate hydrolases"/>
    <property type="match status" value="1"/>
</dbReference>
<evidence type="ECO:0000256" key="1">
    <source>
        <dbReference type="ARBA" id="ARBA00022723"/>
    </source>
</evidence>
<keyword evidence="5" id="KW-0378">Hydrolase</keyword>
<dbReference type="GO" id="GO:0016787">
    <property type="term" value="F:hydrolase activity"/>
    <property type="evidence" value="ECO:0007669"/>
    <property type="project" value="UniProtKB-KW"/>
</dbReference>
<evidence type="ECO:0000256" key="4">
    <source>
        <dbReference type="ARBA" id="ARBA00022771"/>
    </source>
</evidence>
<evidence type="ECO:0000256" key="10">
    <source>
        <dbReference type="ARBA" id="ARBA00023204"/>
    </source>
</evidence>
<evidence type="ECO:0000256" key="11">
    <source>
        <dbReference type="HAMAP-Rule" id="MF_01498"/>
    </source>
</evidence>
<dbReference type="Pfam" id="PF13541">
    <property type="entry name" value="ChlI"/>
    <property type="match status" value="1"/>
</dbReference>
<dbReference type="InterPro" id="IPR003593">
    <property type="entry name" value="AAA+_ATPase"/>
</dbReference>
<proteinExistence type="inferred from homology"/>
<dbReference type="HAMAP" id="MF_01498">
    <property type="entry name" value="RadA_bact"/>
    <property type="match status" value="1"/>
</dbReference>
<dbReference type="EMBL" id="JABXYR010000001">
    <property type="protein sequence ID" value="NWO23014.1"/>
    <property type="molecule type" value="Genomic_DNA"/>
</dbReference>
<dbReference type="PANTHER" id="PTHR32472">
    <property type="entry name" value="DNA REPAIR PROTEIN RADA"/>
    <property type="match status" value="1"/>
</dbReference>
<comment type="caution">
    <text evidence="15">The sequence shown here is derived from an EMBL/GenBank/DDBJ whole genome shotgun (WGS) entry which is preliminary data.</text>
</comment>
<dbReference type="InterPro" id="IPR020588">
    <property type="entry name" value="RecA_ATP-bd"/>
</dbReference>
<dbReference type="NCBIfam" id="TIGR00416">
    <property type="entry name" value="sms"/>
    <property type="match status" value="1"/>
</dbReference>
<dbReference type="GO" id="GO:0140664">
    <property type="term" value="F:ATP-dependent DNA damage sensor activity"/>
    <property type="evidence" value="ECO:0007669"/>
    <property type="project" value="InterPro"/>
</dbReference>
<keyword evidence="10 11" id="KW-0234">DNA repair</keyword>
<evidence type="ECO:0000256" key="6">
    <source>
        <dbReference type="ARBA" id="ARBA00022833"/>
    </source>
</evidence>
<keyword evidence="7 11" id="KW-0067">ATP-binding</keyword>
<evidence type="ECO:0000256" key="12">
    <source>
        <dbReference type="NCBIfam" id="TIGR00416"/>
    </source>
</evidence>
<evidence type="ECO:0000256" key="13">
    <source>
        <dbReference type="RuleBase" id="RU003555"/>
    </source>
</evidence>
<sequence>MAKKAKTVYMCAECGNEFPSWQGQCSYCGAWNSIVEQKVKPVQDNDARRRTTDKAAPSKLINVGTGSYTRITSGIAELDRVLGGGIVLGSMILISGEPGIGKSTLIIQSANSIAVNNGTVLYVSGEESEEQVKLRADRVCYNLSDDLLIFPETNLESVLMACEQVKPKFLVIDSIQTMYSDELDNTAGSITQIRACSNLLMKYAKSNNVPIFIVAHVNKSGDLAGPKTIEHMVDCVLNFVGEHDRDLRILRSVKNRFGTTEEIGAFSMGASGMTEVRDLSGTLLESSDAREEGSVASALYEGSRPVFFEIQALVTPANVGFARRSAIGIDNNRLNMILAVLEKKVGISLLNYDVYVNVVGGLKPDGPGADLAVALAIYSSFRERTSPRRIVALGEVGLTGNLRAVRNADRIASEAARLGYEAIILPKGNIKGAKPGTGIRVIGADSLGDAIKAYVNKD</sequence>
<gene>
    <name evidence="11 15" type="primary">radA</name>
    <name evidence="15" type="ORF">HW270_02825</name>
</gene>
<dbReference type="InterPro" id="IPR027417">
    <property type="entry name" value="P-loop_NTPase"/>
</dbReference>
<organism evidence="15 16">
    <name type="scientific">Mogibacterium timidum</name>
    <dbReference type="NCBI Taxonomy" id="35519"/>
    <lineage>
        <taxon>Bacteria</taxon>
        <taxon>Bacillati</taxon>
        <taxon>Bacillota</taxon>
        <taxon>Clostridia</taxon>
        <taxon>Peptostreptococcales</taxon>
        <taxon>Anaerovoracaceae</taxon>
        <taxon>Mogibacterium</taxon>
    </lineage>
</organism>
<keyword evidence="4 13" id="KW-0863">Zinc-finger</keyword>
<comment type="domain">
    <text evidence="11">The middle region has homology to RecA with ATPase motifs including the RadA KNRFG motif, while the C-terminus is homologous to Lon protease.</text>
</comment>
<evidence type="ECO:0000313" key="15">
    <source>
        <dbReference type="EMBL" id="NWO23014.1"/>
    </source>
</evidence>
<evidence type="ECO:0000256" key="9">
    <source>
        <dbReference type="ARBA" id="ARBA00023125"/>
    </source>
</evidence>
<reference evidence="15 16" key="1">
    <citation type="submission" date="2020-06" db="EMBL/GenBank/DDBJ databases">
        <title>Mogibacterium timidum strain W9173 genomic sequence.</title>
        <authorList>
            <person name="Wade W.G."/>
            <person name="Johnston C.D."/>
            <person name="Chen T."/>
            <person name="Dewhirst F.E."/>
        </authorList>
    </citation>
    <scope>NUCLEOTIDE SEQUENCE [LARGE SCALE GENOMIC DNA]</scope>
    <source>
        <strain evidence="15 16">W9173</strain>
    </source>
</reference>
<dbReference type="GO" id="GO:0000725">
    <property type="term" value="P:recombinational repair"/>
    <property type="evidence" value="ECO:0007669"/>
    <property type="project" value="UniProtKB-UniRule"/>
</dbReference>
<evidence type="ECO:0000256" key="3">
    <source>
        <dbReference type="ARBA" id="ARBA00022763"/>
    </source>
</evidence>
<feature type="binding site" evidence="11">
    <location>
        <begin position="96"/>
        <end position="103"/>
    </location>
    <ligand>
        <name>ATP</name>
        <dbReference type="ChEBI" id="CHEBI:30616"/>
    </ligand>
</feature>
<name>A0A7Y9B0D2_9FIRM</name>
<dbReference type="GO" id="GO:0003684">
    <property type="term" value="F:damaged DNA binding"/>
    <property type="evidence" value="ECO:0007669"/>
    <property type="project" value="InterPro"/>
</dbReference>
<keyword evidence="3 11" id="KW-0227">DNA damage</keyword>
<comment type="function">
    <text evidence="13">DNA-dependent ATPase involved in processing of recombination intermediates, plays a role in repairing DNA breaks. Stimulates the branch migration of RecA-mediated strand transfer reactions, allowing the 3' invading strand to extend heteroduplex DNA faster. Binds ssDNA in the presence of ADP but not other nucleotides, has ATPase activity that is stimulated by ssDNA and various branched DNA structures, but inhibited by SSB. Does not have RecA's homology-searching function.</text>
</comment>
<feature type="short sequence motif" description="RadA KNRFG motif" evidence="11">
    <location>
        <begin position="254"/>
        <end position="258"/>
    </location>
</feature>
<dbReference type="Gene3D" id="3.30.230.10">
    <property type="match status" value="1"/>
</dbReference>
<accession>A0A7Y9B0D2</accession>
<comment type="function">
    <text evidence="11">Plays a role in repairing double-strand DNA breaks, probably involving stabilizing or processing branched DNA or blocked replication forks.</text>
</comment>
<dbReference type="Pfam" id="PF13481">
    <property type="entry name" value="AAA_25"/>
    <property type="match status" value="1"/>
</dbReference>
<dbReference type="CDD" id="cd01121">
    <property type="entry name" value="RadA_SMS_N"/>
    <property type="match status" value="1"/>
</dbReference>
<comment type="similarity">
    <text evidence="11 13">Belongs to the RecA family. RadA subfamily.</text>
</comment>
<dbReference type="PRINTS" id="PR01874">
    <property type="entry name" value="DNAREPAIRADA"/>
</dbReference>
<feature type="domain" description="RecA family profile 1" evidence="14">
    <location>
        <begin position="67"/>
        <end position="217"/>
    </location>
</feature>
<keyword evidence="9 11" id="KW-0238">DNA-binding</keyword>
<dbReference type="InterPro" id="IPR014721">
    <property type="entry name" value="Ribsml_uS5_D2-typ_fold_subgr"/>
</dbReference>